<dbReference type="Pfam" id="PF01980">
    <property type="entry name" value="TrmO_N"/>
    <property type="match status" value="1"/>
</dbReference>
<dbReference type="Proteomes" id="UP000244906">
    <property type="component" value="Unassembled WGS sequence"/>
</dbReference>
<dbReference type="PANTHER" id="PTHR12818:SF0">
    <property type="entry name" value="TRNA (ADENINE(37)-N6)-METHYLTRANSFERASE"/>
    <property type="match status" value="1"/>
</dbReference>
<protein>
    <submittedName>
        <fullName evidence="4">tRNA (N6-threonylcarbamoyladenosine(37)-N6)-methyltransferase TrmO</fullName>
    </submittedName>
</protein>
<organism evidence="4 5">
    <name type="scientific">Pelagibaculum spongiae</name>
    <dbReference type="NCBI Taxonomy" id="2080658"/>
    <lineage>
        <taxon>Bacteria</taxon>
        <taxon>Pseudomonadati</taxon>
        <taxon>Pseudomonadota</taxon>
        <taxon>Gammaproteobacteria</taxon>
        <taxon>Oceanospirillales</taxon>
        <taxon>Pelagibaculum</taxon>
    </lineage>
</organism>
<evidence type="ECO:0000256" key="1">
    <source>
        <dbReference type="ARBA" id="ARBA00022691"/>
    </source>
</evidence>
<reference evidence="4 5" key="1">
    <citation type="submission" date="2018-04" db="EMBL/GenBank/DDBJ databases">
        <title>Thalassorhabdus spongiae gen. nov., sp. nov., isolated from a marine sponge in South-West Iceland.</title>
        <authorList>
            <person name="Knobloch S."/>
            <person name="Daussin A."/>
            <person name="Johannsson R."/>
            <person name="Marteinsson V.T."/>
        </authorList>
    </citation>
    <scope>NUCLEOTIDE SEQUENCE [LARGE SCALE GENOMIC DNA]</scope>
    <source>
        <strain evidence="4 5">Hp12</strain>
    </source>
</reference>
<keyword evidence="1" id="KW-0949">S-adenosyl-L-methionine</keyword>
<comment type="caution">
    <text evidence="4">The sequence shown here is derived from an EMBL/GenBank/DDBJ whole genome shotgun (WGS) entry which is preliminary data.</text>
</comment>
<dbReference type="AlphaFoldDB" id="A0A2V1GW06"/>
<evidence type="ECO:0000256" key="2">
    <source>
        <dbReference type="ARBA" id="ARBA00033753"/>
    </source>
</evidence>
<evidence type="ECO:0000259" key="3">
    <source>
        <dbReference type="PROSITE" id="PS51668"/>
    </source>
</evidence>
<keyword evidence="5" id="KW-1185">Reference proteome</keyword>
<dbReference type="SUPFAM" id="SSF118196">
    <property type="entry name" value="YaeB-like"/>
    <property type="match status" value="1"/>
</dbReference>
<dbReference type="EMBL" id="QDDL01000004">
    <property type="protein sequence ID" value="PVZ68837.1"/>
    <property type="molecule type" value="Genomic_DNA"/>
</dbReference>
<dbReference type="PANTHER" id="PTHR12818">
    <property type="entry name" value="TRNA (ADENINE(37)-N6)-METHYLTRANSFERASE"/>
    <property type="match status" value="1"/>
</dbReference>
<dbReference type="InterPro" id="IPR036414">
    <property type="entry name" value="YaeB_N_sf"/>
</dbReference>
<proteinExistence type="inferred from homology"/>
<gene>
    <name evidence="4" type="primary">tsaA</name>
    <name evidence="4" type="ORF">DC094_11315</name>
</gene>
<dbReference type="NCBIfam" id="TIGR00104">
    <property type="entry name" value="tRNA_TsaA"/>
    <property type="match status" value="1"/>
</dbReference>
<evidence type="ECO:0000313" key="4">
    <source>
        <dbReference type="EMBL" id="PVZ68837.1"/>
    </source>
</evidence>
<dbReference type="RefSeq" id="WP_116687222.1">
    <property type="nucleotide sequence ID" value="NZ_CAWNYD010000004.1"/>
</dbReference>
<keyword evidence="4" id="KW-0808">Transferase</keyword>
<dbReference type="InterPro" id="IPR040372">
    <property type="entry name" value="YaeB-like"/>
</dbReference>
<dbReference type="InterPro" id="IPR023370">
    <property type="entry name" value="TrmO-like_N"/>
</dbReference>
<name>A0A2V1GW06_9GAMM</name>
<comment type="similarity">
    <text evidence="2">Belongs to the tRNA methyltransferase O family.</text>
</comment>
<dbReference type="Gene3D" id="2.40.30.70">
    <property type="entry name" value="YaeB-like"/>
    <property type="match status" value="1"/>
</dbReference>
<dbReference type="GO" id="GO:0032259">
    <property type="term" value="P:methylation"/>
    <property type="evidence" value="ECO:0007669"/>
    <property type="project" value="UniProtKB-KW"/>
</dbReference>
<dbReference type="GO" id="GO:0008168">
    <property type="term" value="F:methyltransferase activity"/>
    <property type="evidence" value="ECO:0007669"/>
    <property type="project" value="UniProtKB-KW"/>
</dbReference>
<keyword evidence="4" id="KW-0489">Methyltransferase</keyword>
<sequence length="158" mass="17921">MQQVSIQPIGVINTSFTEKSGVPIQAKYGDEFVGEILLETQYVEGLKDLDGFSHIHLIYHFNQHSDYQLQVVPYMDDQPRGVFATRAPTRPSGIGMSLVRLLSVEGNRIRFAGVDMLDGSPLLDIKPYYRDIDERTDAVCGWLEQGVERQRTRSDGRF</sequence>
<dbReference type="InterPro" id="IPR036413">
    <property type="entry name" value="YaeB-like_sf"/>
</dbReference>
<evidence type="ECO:0000313" key="5">
    <source>
        <dbReference type="Proteomes" id="UP000244906"/>
    </source>
</evidence>
<dbReference type="CDD" id="cd09281">
    <property type="entry name" value="UPF0066"/>
    <property type="match status" value="1"/>
</dbReference>
<feature type="domain" description="TsaA-like" evidence="3">
    <location>
        <begin position="6"/>
        <end position="137"/>
    </location>
</feature>
<accession>A0A2V1GW06</accession>
<dbReference type="OrthoDB" id="9804309at2"/>
<dbReference type="PROSITE" id="PS51668">
    <property type="entry name" value="TSAA_2"/>
    <property type="match status" value="1"/>
</dbReference>